<name>A0AAD7UF27_9STRA</name>
<accession>A0AAD7UF27</accession>
<organism evidence="2 3">
    <name type="scientific">Chrysophaeum taylorii</name>
    <dbReference type="NCBI Taxonomy" id="2483200"/>
    <lineage>
        <taxon>Eukaryota</taxon>
        <taxon>Sar</taxon>
        <taxon>Stramenopiles</taxon>
        <taxon>Ochrophyta</taxon>
        <taxon>Pelagophyceae</taxon>
        <taxon>Pelagomonadales</taxon>
        <taxon>Pelagomonadaceae</taxon>
        <taxon>Chrysophaeum</taxon>
    </lineage>
</organism>
<evidence type="ECO:0000313" key="3">
    <source>
        <dbReference type="Proteomes" id="UP001230188"/>
    </source>
</evidence>
<comment type="caution">
    <text evidence="2">The sequence shown here is derived from an EMBL/GenBank/DDBJ whole genome shotgun (WGS) entry which is preliminary data.</text>
</comment>
<evidence type="ECO:0000256" key="1">
    <source>
        <dbReference type="SAM" id="Phobius"/>
    </source>
</evidence>
<keyword evidence="1" id="KW-0472">Membrane</keyword>
<feature type="transmembrane region" description="Helical" evidence="1">
    <location>
        <begin position="162"/>
        <end position="188"/>
    </location>
</feature>
<proteinExistence type="predicted"/>
<keyword evidence="1" id="KW-0812">Transmembrane</keyword>
<dbReference type="Proteomes" id="UP001230188">
    <property type="component" value="Unassembled WGS sequence"/>
</dbReference>
<feature type="transmembrane region" description="Helical" evidence="1">
    <location>
        <begin position="194"/>
        <end position="212"/>
    </location>
</feature>
<feature type="transmembrane region" description="Helical" evidence="1">
    <location>
        <begin position="84"/>
        <end position="109"/>
    </location>
</feature>
<keyword evidence="3" id="KW-1185">Reference proteome</keyword>
<keyword evidence="1" id="KW-1133">Transmembrane helix</keyword>
<dbReference type="EMBL" id="JAQMWT010000344">
    <property type="protein sequence ID" value="KAJ8603739.1"/>
    <property type="molecule type" value="Genomic_DNA"/>
</dbReference>
<dbReference type="AlphaFoldDB" id="A0AAD7UF27"/>
<sequence>MWSVEKSYALYGETISEETLSYFRRCQRVLVGICVLGMILQIIQAPGPVALEFVAAFVYLLYNIAAMVIVRITNISFKFEDTRCLWITIRISSVMAAYGVIVLLTVSTFQSNTTLTMMGIFGLINALIILPTNFYEDAMMLRARSDNVGLNKSEPLNACENCIVVSYLVFANLLIALMFFLLIVVFATGGNNKLWGLLSALYVVMNLIPAALPKVEHLVSTETRTWPLKGLLVHFAGVVVTIILTAVALGTQKTTRKVKVLFGAIGVINGIVASVFLVVTASRTLCKPRTAAVELTKDAKEGATRDYEEQEE</sequence>
<protein>
    <submittedName>
        <fullName evidence="2">Uncharacterized protein</fullName>
    </submittedName>
</protein>
<evidence type="ECO:0000313" key="2">
    <source>
        <dbReference type="EMBL" id="KAJ8603739.1"/>
    </source>
</evidence>
<feature type="transmembrane region" description="Helical" evidence="1">
    <location>
        <begin position="261"/>
        <end position="279"/>
    </location>
</feature>
<feature type="transmembrane region" description="Helical" evidence="1">
    <location>
        <begin position="29"/>
        <end position="47"/>
    </location>
</feature>
<gene>
    <name evidence="2" type="ORF">CTAYLR_000259</name>
</gene>
<feature type="transmembrane region" description="Helical" evidence="1">
    <location>
        <begin position="53"/>
        <end position="72"/>
    </location>
</feature>
<feature type="transmembrane region" description="Helical" evidence="1">
    <location>
        <begin position="232"/>
        <end position="249"/>
    </location>
</feature>
<feature type="transmembrane region" description="Helical" evidence="1">
    <location>
        <begin position="115"/>
        <end position="135"/>
    </location>
</feature>
<reference evidence="2" key="1">
    <citation type="submission" date="2023-01" db="EMBL/GenBank/DDBJ databases">
        <title>Metagenome sequencing of chrysophaentin producing Chrysophaeum taylorii.</title>
        <authorList>
            <person name="Davison J."/>
            <person name="Bewley C."/>
        </authorList>
    </citation>
    <scope>NUCLEOTIDE SEQUENCE</scope>
    <source>
        <strain evidence="2">NIES-1699</strain>
    </source>
</reference>